<name>A0A8X6LDC7_TRICU</name>
<dbReference type="PANTHER" id="PTHR10083">
    <property type="entry name" value="KUNITZ-TYPE PROTEASE INHIBITOR-RELATED"/>
    <property type="match status" value="1"/>
</dbReference>
<dbReference type="Gene3D" id="4.10.410.10">
    <property type="entry name" value="Pancreatic trypsin inhibitor Kunitz domain"/>
    <property type="match status" value="1"/>
</dbReference>
<evidence type="ECO:0000313" key="7">
    <source>
        <dbReference type="Proteomes" id="UP000887116"/>
    </source>
</evidence>
<evidence type="ECO:0000256" key="2">
    <source>
        <dbReference type="ARBA" id="ARBA00022729"/>
    </source>
</evidence>
<comment type="caution">
    <text evidence="6">The sequence shown here is derived from an EMBL/GenBank/DDBJ whole genome shotgun (WGS) entry which is preliminary data.</text>
</comment>
<dbReference type="PROSITE" id="PS00280">
    <property type="entry name" value="BPTI_KUNITZ_1"/>
    <property type="match status" value="1"/>
</dbReference>
<keyword evidence="4" id="KW-1015">Disulfide bond</keyword>
<dbReference type="InterPro" id="IPR036880">
    <property type="entry name" value="Kunitz_BPTI_sf"/>
</dbReference>
<keyword evidence="3" id="KW-0722">Serine protease inhibitor</keyword>
<evidence type="ECO:0000313" key="6">
    <source>
        <dbReference type="EMBL" id="GFR02949.1"/>
    </source>
</evidence>
<dbReference type="Proteomes" id="UP000887116">
    <property type="component" value="Unassembled WGS sequence"/>
</dbReference>
<dbReference type="PANTHER" id="PTHR10083:SF374">
    <property type="entry name" value="BPTI_KUNITZ INHIBITOR DOMAIN-CONTAINING PROTEIN"/>
    <property type="match status" value="1"/>
</dbReference>
<dbReference type="FunFam" id="4.10.410.10:FF:000004">
    <property type="entry name" value="Tissue factor pathway inhibitor"/>
    <property type="match status" value="1"/>
</dbReference>
<dbReference type="SUPFAM" id="SSF57362">
    <property type="entry name" value="BPTI-like"/>
    <property type="match status" value="1"/>
</dbReference>
<feature type="domain" description="BPTI/Kunitz inhibitor" evidence="5">
    <location>
        <begin position="16"/>
        <end position="66"/>
    </location>
</feature>
<organism evidence="6 7">
    <name type="scientific">Trichonephila clavata</name>
    <name type="common">Joro spider</name>
    <name type="synonym">Nephila clavata</name>
    <dbReference type="NCBI Taxonomy" id="2740835"/>
    <lineage>
        <taxon>Eukaryota</taxon>
        <taxon>Metazoa</taxon>
        <taxon>Ecdysozoa</taxon>
        <taxon>Arthropoda</taxon>
        <taxon>Chelicerata</taxon>
        <taxon>Arachnida</taxon>
        <taxon>Araneae</taxon>
        <taxon>Araneomorphae</taxon>
        <taxon>Entelegynae</taxon>
        <taxon>Araneoidea</taxon>
        <taxon>Nephilidae</taxon>
        <taxon>Trichonephila</taxon>
    </lineage>
</organism>
<evidence type="ECO:0000256" key="1">
    <source>
        <dbReference type="ARBA" id="ARBA00022690"/>
    </source>
</evidence>
<gene>
    <name evidence="6" type="ORF">TNCT_89871</name>
</gene>
<sequence>MSIIINTEAGFKKEFCGLQPVTGRCNAYIPKFFYDVNTNKCKKFTFGGCDGNNNNFETEKECEEACAEKP</sequence>
<keyword evidence="1" id="KW-0646">Protease inhibitor</keyword>
<dbReference type="SMART" id="SM00131">
    <property type="entry name" value="KU"/>
    <property type="match status" value="1"/>
</dbReference>
<evidence type="ECO:0000259" key="5">
    <source>
        <dbReference type="PROSITE" id="PS50279"/>
    </source>
</evidence>
<dbReference type="EMBL" id="BMAO01005657">
    <property type="protein sequence ID" value="GFR02949.1"/>
    <property type="molecule type" value="Genomic_DNA"/>
</dbReference>
<dbReference type="GO" id="GO:0005615">
    <property type="term" value="C:extracellular space"/>
    <property type="evidence" value="ECO:0007669"/>
    <property type="project" value="TreeGrafter"/>
</dbReference>
<reference evidence="6" key="1">
    <citation type="submission" date="2020-07" db="EMBL/GenBank/DDBJ databases">
        <title>Multicomponent nature underlies the extraordinary mechanical properties of spider dragline silk.</title>
        <authorList>
            <person name="Kono N."/>
            <person name="Nakamura H."/>
            <person name="Mori M."/>
            <person name="Yoshida Y."/>
            <person name="Ohtoshi R."/>
            <person name="Malay A.D."/>
            <person name="Moran D.A.P."/>
            <person name="Tomita M."/>
            <person name="Numata K."/>
            <person name="Arakawa K."/>
        </authorList>
    </citation>
    <scope>NUCLEOTIDE SEQUENCE</scope>
</reference>
<keyword evidence="7" id="KW-1185">Reference proteome</keyword>
<dbReference type="InterPro" id="IPR050098">
    <property type="entry name" value="TFPI/VKTCI-like"/>
</dbReference>
<dbReference type="Pfam" id="PF00014">
    <property type="entry name" value="Kunitz_BPTI"/>
    <property type="match status" value="1"/>
</dbReference>
<dbReference type="InterPro" id="IPR002223">
    <property type="entry name" value="Kunitz_BPTI"/>
</dbReference>
<keyword evidence="2" id="KW-0732">Signal</keyword>
<dbReference type="CDD" id="cd00109">
    <property type="entry name" value="Kunitz-type"/>
    <property type="match status" value="1"/>
</dbReference>
<dbReference type="InterPro" id="IPR020901">
    <property type="entry name" value="Prtase_inh_Kunz-CS"/>
</dbReference>
<accession>A0A8X6LDC7</accession>
<evidence type="ECO:0000256" key="4">
    <source>
        <dbReference type="ARBA" id="ARBA00023157"/>
    </source>
</evidence>
<dbReference type="OrthoDB" id="6430840at2759"/>
<evidence type="ECO:0000256" key="3">
    <source>
        <dbReference type="ARBA" id="ARBA00022900"/>
    </source>
</evidence>
<dbReference type="PROSITE" id="PS50279">
    <property type="entry name" value="BPTI_KUNITZ_2"/>
    <property type="match status" value="1"/>
</dbReference>
<dbReference type="AlphaFoldDB" id="A0A8X6LDC7"/>
<proteinExistence type="predicted"/>
<dbReference type="GO" id="GO:0004867">
    <property type="term" value="F:serine-type endopeptidase inhibitor activity"/>
    <property type="evidence" value="ECO:0007669"/>
    <property type="project" value="UniProtKB-KW"/>
</dbReference>
<dbReference type="PRINTS" id="PR00759">
    <property type="entry name" value="BASICPTASE"/>
</dbReference>
<protein>
    <recommendedName>
        <fullName evidence="5">BPTI/Kunitz inhibitor domain-containing protein</fullName>
    </recommendedName>
</protein>